<dbReference type="InterPro" id="IPR029066">
    <property type="entry name" value="PLP-binding_barrel"/>
</dbReference>
<keyword evidence="3" id="KW-0663">Pyridoxal phosphate</keyword>
<dbReference type="Gene3D" id="3.30.360.50">
    <property type="entry name" value="S-adenosylmethionine decarboxylase"/>
    <property type="match status" value="1"/>
</dbReference>
<dbReference type="InterPro" id="IPR018166">
    <property type="entry name" value="S-AdoMet_deCO2ase_CS"/>
</dbReference>
<comment type="caution">
    <text evidence="7">The sequence shown here is derived from an EMBL/GenBank/DDBJ whole genome shotgun (WGS) entry which is preliminary data.</text>
</comment>
<dbReference type="EMBL" id="JALJOV010001043">
    <property type="protein sequence ID" value="KAK9855777.1"/>
    <property type="molecule type" value="Genomic_DNA"/>
</dbReference>
<keyword evidence="4" id="KW-0745">Spermidine biosynthesis</keyword>
<name>A0AAW1STH3_9CHLO</name>
<dbReference type="GO" id="GO:0005829">
    <property type="term" value="C:cytosol"/>
    <property type="evidence" value="ECO:0007669"/>
    <property type="project" value="TreeGrafter"/>
</dbReference>
<evidence type="ECO:0000256" key="5">
    <source>
        <dbReference type="ARBA" id="ARBA00023115"/>
    </source>
</evidence>
<evidence type="ECO:0000259" key="6">
    <source>
        <dbReference type="Pfam" id="PF02784"/>
    </source>
</evidence>
<evidence type="ECO:0000256" key="2">
    <source>
        <dbReference type="ARBA" id="ARBA00008466"/>
    </source>
</evidence>
<proteinExistence type="inferred from homology"/>
<dbReference type="Gene3D" id="2.40.37.10">
    <property type="entry name" value="Lyase, Ornithine Decarboxylase, Chain A, domain 1"/>
    <property type="match status" value="1"/>
</dbReference>
<gene>
    <name evidence="7" type="ORF">WJX84_010316</name>
</gene>
<dbReference type="Pfam" id="PF01536">
    <property type="entry name" value="SAM_decarbox"/>
    <property type="match status" value="1"/>
</dbReference>
<dbReference type="InterPro" id="IPR009006">
    <property type="entry name" value="Ala_racemase/Decarboxylase_C"/>
</dbReference>
<evidence type="ECO:0000313" key="7">
    <source>
        <dbReference type="EMBL" id="KAK9855777.1"/>
    </source>
</evidence>
<reference evidence="7 8" key="1">
    <citation type="journal article" date="2024" name="Nat. Commun.">
        <title>Phylogenomics reveals the evolutionary origins of lichenization in chlorophyte algae.</title>
        <authorList>
            <person name="Puginier C."/>
            <person name="Libourel C."/>
            <person name="Otte J."/>
            <person name="Skaloud P."/>
            <person name="Haon M."/>
            <person name="Grisel S."/>
            <person name="Petersen M."/>
            <person name="Berrin J.G."/>
            <person name="Delaux P.M."/>
            <person name="Dal Grande F."/>
            <person name="Keller J."/>
        </authorList>
    </citation>
    <scope>NUCLEOTIDE SEQUENCE [LARGE SCALE GENOMIC DNA]</scope>
    <source>
        <strain evidence="7 8">SAG 2523</strain>
    </source>
</reference>
<keyword evidence="5" id="KW-0620">Polyamine biosynthesis</keyword>
<comment type="pathway">
    <text evidence="1">Amine and polyamine biosynthesis; S-adenosylmethioninamine biosynthesis; S-adenosylmethioninamine from S-adenosyl-L-methionine: step 1/1.</text>
</comment>
<evidence type="ECO:0000256" key="4">
    <source>
        <dbReference type="ARBA" id="ARBA00023066"/>
    </source>
</evidence>
<protein>
    <recommendedName>
        <fullName evidence="6">Orn/DAP/Arg decarboxylase 2 N-terminal domain-containing protein</fullName>
    </recommendedName>
</protein>
<evidence type="ECO:0000256" key="1">
    <source>
        <dbReference type="ARBA" id="ARBA00004911"/>
    </source>
</evidence>
<dbReference type="SUPFAM" id="SSF51419">
    <property type="entry name" value="PLP-binding barrel"/>
    <property type="match status" value="1"/>
</dbReference>
<feature type="domain" description="Orn/DAP/Arg decarboxylase 2 N-terminal" evidence="6">
    <location>
        <begin position="294"/>
        <end position="409"/>
    </location>
</feature>
<feature type="non-terminal residue" evidence="7">
    <location>
        <position position="411"/>
    </location>
</feature>
<dbReference type="PROSITE" id="PS00878">
    <property type="entry name" value="ODR_DC_2_1"/>
    <property type="match status" value="1"/>
</dbReference>
<organism evidence="7 8">
    <name type="scientific">Apatococcus fuscideae</name>
    <dbReference type="NCBI Taxonomy" id="2026836"/>
    <lineage>
        <taxon>Eukaryota</taxon>
        <taxon>Viridiplantae</taxon>
        <taxon>Chlorophyta</taxon>
        <taxon>core chlorophytes</taxon>
        <taxon>Trebouxiophyceae</taxon>
        <taxon>Chlorellales</taxon>
        <taxon>Chlorellaceae</taxon>
        <taxon>Apatococcus</taxon>
    </lineage>
</organism>
<dbReference type="GO" id="GO:0006597">
    <property type="term" value="P:spermine biosynthetic process"/>
    <property type="evidence" value="ECO:0007669"/>
    <property type="project" value="TreeGrafter"/>
</dbReference>
<dbReference type="InterPro" id="IPR002433">
    <property type="entry name" value="Orn_de-COase"/>
</dbReference>
<dbReference type="GO" id="GO:0008295">
    <property type="term" value="P:spermidine biosynthetic process"/>
    <property type="evidence" value="ECO:0007669"/>
    <property type="project" value="UniProtKB-KW"/>
</dbReference>
<dbReference type="InterPro" id="IPR016067">
    <property type="entry name" value="S-AdoMet_deCO2ase_core"/>
</dbReference>
<sequence length="411" mass="43814">MLAPDIFPAPAFEGSEKRLELDWAALGRPVLPVPARGLRALTRQQIATLLEATGCCIVSSRSCVTFDAYVLSESSLFLYETKFVIKTCGTTKTLALVPQLLRFAADLGLAPTRCKYSRATFLFPAAQPAPYNAWEGEVELLNQLFGHLGSSHACTLGQPSAGCLQWHLFVAQAQVPPAQPATPTGCSIEICSTGLCPRQALSFHRADSNFVSAAQTTAKTGIRGAASIFRPRHMAVAVSWSGGQSASYSNSSGLLTGYHQMGTWTEALPDGGSVTFTQFAQHGLEDPVWVADLGAVKRLYEAWVEAMPRVRPFYAAKCNMDPGLLAALSSLGAGFDCASEAELRAAVQAGASPGKDIVFANACKRPRDIRAAASMGVNLTTFDTPCEVQKLAQYHPGTAALLRIRADDPDA</sequence>
<dbReference type="PROSITE" id="PS01336">
    <property type="entry name" value="ADOMETDC"/>
    <property type="match status" value="1"/>
</dbReference>
<keyword evidence="8" id="KW-1185">Reference proteome</keyword>
<dbReference type="PRINTS" id="PR01182">
    <property type="entry name" value="ORNDCRBXLASE"/>
</dbReference>
<dbReference type="InterPro" id="IPR000183">
    <property type="entry name" value="Orn/DAP/Arg_de-COase"/>
</dbReference>
<dbReference type="Gene3D" id="3.60.90.10">
    <property type="entry name" value="S-adenosylmethionine decarboxylase"/>
    <property type="match status" value="1"/>
</dbReference>
<dbReference type="GO" id="GO:0004014">
    <property type="term" value="F:adenosylmethionine decarboxylase activity"/>
    <property type="evidence" value="ECO:0007669"/>
    <property type="project" value="InterPro"/>
</dbReference>
<evidence type="ECO:0000256" key="3">
    <source>
        <dbReference type="ARBA" id="ARBA00022898"/>
    </source>
</evidence>
<dbReference type="InterPro" id="IPR048283">
    <property type="entry name" value="AdoMetDC-like"/>
</dbReference>
<accession>A0AAW1STH3</accession>
<dbReference type="InterPro" id="IPR022653">
    <property type="entry name" value="De-COase2_pyr-phos_BS"/>
</dbReference>
<dbReference type="PRINTS" id="PR01179">
    <property type="entry name" value="ODADCRBXLASE"/>
</dbReference>
<dbReference type="AlphaFoldDB" id="A0AAW1STH3"/>
<comment type="similarity">
    <text evidence="2">Belongs to the eukaryotic AdoMetDC family.</text>
</comment>
<evidence type="ECO:0000313" key="8">
    <source>
        <dbReference type="Proteomes" id="UP001485043"/>
    </source>
</evidence>
<dbReference type="Gene3D" id="3.20.20.10">
    <property type="entry name" value="Alanine racemase"/>
    <property type="match status" value="1"/>
</dbReference>
<dbReference type="SUPFAM" id="SSF56276">
    <property type="entry name" value="S-adenosylmethionine decarboxylase"/>
    <property type="match status" value="1"/>
</dbReference>
<dbReference type="PANTHER" id="PTHR11570">
    <property type="entry name" value="S-ADENOSYLMETHIONINE DECARBOXYLASE"/>
    <property type="match status" value="1"/>
</dbReference>
<dbReference type="InterPro" id="IPR022644">
    <property type="entry name" value="De-COase2_N"/>
</dbReference>
<dbReference type="Proteomes" id="UP001485043">
    <property type="component" value="Unassembled WGS sequence"/>
</dbReference>
<dbReference type="PANTHER" id="PTHR11570:SF0">
    <property type="entry name" value="S-ADENOSYLMETHIONINE DECARBOXYLASE PROENZYME"/>
    <property type="match status" value="1"/>
</dbReference>
<dbReference type="Pfam" id="PF02784">
    <property type="entry name" value="Orn_Arg_deC_N"/>
    <property type="match status" value="1"/>
</dbReference>